<dbReference type="Proteomes" id="UP000276133">
    <property type="component" value="Unassembled WGS sequence"/>
</dbReference>
<dbReference type="AlphaFoldDB" id="A0A3M7PJB8"/>
<accession>A0A3M7PJB8</accession>
<keyword evidence="1" id="KW-0812">Transmembrane</keyword>
<gene>
    <name evidence="2" type="ORF">BpHYR1_000805</name>
</gene>
<evidence type="ECO:0000256" key="1">
    <source>
        <dbReference type="SAM" id="Phobius"/>
    </source>
</evidence>
<proteinExistence type="predicted"/>
<keyword evidence="1" id="KW-1133">Transmembrane helix</keyword>
<keyword evidence="1" id="KW-0472">Membrane</keyword>
<comment type="caution">
    <text evidence="2">The sequence shown here is derived from an EMBL/GenBank/DDBJ whole genome shotgun (WGS) entry which is preliminary data.</text>
</comment>
<sequence length="231" mass="26645">MLILLTEFTKDIFAHSVKSEQAQMMNKRLVKVLKVLLVFNLSLFFCAYVQILDIKSDYLAIRTHENQFLSSLERELVAESNKSANWTTGSIFDVLFAHKAFLVQVDILIQIKKFNDSKSLNFGIFSKEFFGLVKNFEKIQCKCDVVYAKYENLSIPSAAYGFCDGLLLHVSAFYQRANFFWIPGDDMKIEPKFFNDKTRALSSISDLSHCICKISLSENHNEKNIKQYLDN</sequence>
<evidence type="ECO:0000313" key="2">
    <source>
        <dbReference type="EMBL" id="RMZ99196.1"/>
    </source>
</evidence>
<evidence type="ECO:0000313" key="3">
    <source>
        <dbReference type="Proteomes" id="UP000276133"/>
    </source>
</evidence>
<dbReference type="EMBL" id="REGN01010360">
    <property type="protein sequence ID" value="RMZ99196.1"/>
    <property type="molecule type" value="Genomic_DNA"/>
</dbReference>
<protein>
    <submittedName>
        <fullName evidence="2">Uncharacterized protein</fullName>
    </submittedName>
</protein>
<reference evidence="2 3" key="1">
    <citation type="journal article" date="2018" name="Sci. Rep.">
        <title>Genomic signatures of local adaptation to the degree of environmental predictability in rotifers.</title>
        <authorList>
            <person name="Franch-Gras L."/>
            <person name="Hahn C."/>
            <person name="Garcia-Roger E.M."/>
            <person name="Carmona M.J."/>
            <person name="Serra M."/>
            <person name="Gomez A."/>
        </authorList>
    </citation>
    <scope>NUCLEOTIDE SEQUENCE [LARGE SCALE GENOMIC DNA]</scope>
    <source>
        <strain evidence="2">HYR1</strain>
    </source>
</reference>
<feature type="transmembrane region" description="Helical" evidence="1">
    <location>
        <begin position="32"/>
        <end position="52"/>
    </location>
</feature>
<keyword evidence="3" id="KW-1185">Reference proteome</keyword>
<name>A0A3M7PJB8_BRAPC</name>
<organism evidence="2 3">
    <name type="scientific">Brachionus plicatilis</name>
    <name type="common">Marine rotifer</name>
    <name type="synonym">Brachionus muelleri</name>
    <dbReference type="NCBI Taxonomy" id="10195"/>
    <lineage>
        <taxon>Eukaryota</taxon>
        <taxon>Metazoa</taxon>
        <taxon>Spiralia</taxon>
        <taxon>Gnathifera</taxon>
        <taxon>Rotifera</taxon>
        <taxon>Eurotatoria</taxon>
        <taxon>Monogononta</taxon>
        <taxon>Pseudotrocha</taxon>
        <taxon>Ploima</taxon>
        <taxon>Brachionidae</taxon>
        <taxon>Brachionus</taxon>
    </lineage>
</organism>